<dbReference type="NCBIfam" id="TIGR00494">
    <property type="entry name" value="crcB"/>
    <property type="match status" value="1"/>
</dbReference>
<feature type="transmembrane region" description="Helical" evidence="10">
    <location>
        <begin position="96"/>
        <end position="120"/>
    </location>
</feature>
<evidence type="ECO:0000256" key="6">
    <source>
        <dbReference type="ARBA" id="ARBA00023303"/>
    </source>
</evidence>
<reference evidence="11 12" key="1">
    <citation type="submission" date="2024-03" db="EMBL/GenBank/DDBJ databases">
        <title>Human intestinal bacterial collection.</title>
        <authorList>
            <person name="Pauvert C."/>
            <person name="Hitch T.C.A."/>
            <person name="Clavel T."/>
        </authorList>
    </citation>
    <scope>NUCLEOTIDE SEQUENCE [LARGE SCALE GENOMIC DNA]</scope>
    <source>
        <strain evidence="11 12">CLA-JM-H44</strain>
    </source>
</reference>
<organism evidence="11 12">
    <name type="scientific">Solibaculum intestinale</name>
    <dbReference type="NCBI Taxonomy" id="3133165"/>
    <lineage>
        <taxon>Bacteria</taxon>
        <taxon>Bacillati</taxon>
        <taxon>Bacillota</taxon>
        <taxon>Clostridia</taxon>
        <taxon>Eubacteriales</taxon>
        <taxon>Oscillospiraceae</taxon>
        <taxon>Solibaculum</taxon>
    </lineage>
</organism>
<feature type="binding site" evidence="10">
    <location>
        <position position="78"/>
    </location>
    <ligand>
        <name>Na(+)</name>
        <dbReference type="ChEBI" id="CHEBI:29101"/>
        <note>structural</note>
    </ligand>
</feature>
<dbReference type="HAMAP" id="MF_00454">
    <property type="entry name" value="FluC"/>
    <property type="match status" value="1"/>
</dbReference>
<dbReference type="Proteomes" id="UP001489509">
    <property type="component" value="Unassembled WGS sequence"/>
</dbReference>
<dbReference type="RefSeq" id="WP_349221085.1">
    <property type="nucleotide sequence ID" value="NZ_JBBMFD010000044.1"/>
</dbReference>
<evidence type="ECO:0000256" key="1">
    <source>
        <dbReference type="ARBA" id="ARBA00004651"/>
    </source>
</evidence>
<keyword evidence="6 10" id="KW-0407">Ion channel</keyword>
<evidence type="ECO:0000256" key="9">
    <source>
        <dbReference type="ARBA" id="ARBA00049940"/>
    </source>
</evidence>
<keyword evidence="10" id="KW-0813">Transport</keyword>
<comment type="catalytic activity">
    <reaction evidence="8">
        <text>fluoride(in) = fluoride(out)</text>
        <dbReference type="Rhea" id="RHEA:76159"/>
        <dbReference type="ChEBI" id="CHEBI:17051"/>
    </reaction>
    <physiologicalReaction direction="left-to-right" evidence="8">
        <dbReference type="Rhea" id="RHEA:76160"/>
    </physiologicalReaction>
</comment>
<name>A0ABV1E5Q1_9FIRM</name>
<evidence type="ECO:0000313" key="12">
    <source>
        <dbReference type="Proteomes" id="UP001489509"/>
    </source>
</evidence>
<keyword evidence="3 10" id="KW-0812">Transmembrane</keyword>
<dbReference type="PANTHER" id="PTHR28259:SF1">
    <property type="entry name" value="FLUORIDE EXPORT PROTEIN 1-RELATED"/>
    <property type="match status" value="1"/>
</dbReference>
<keyword evidence="2 10" id="KW-1003">Cell membrane</keyword>
<feature type="transmembrane region" description="Helical" evidence="10">
    <location>
        <begin position="65"/>
        <end position="84"/>
    </location>
</feature>
<dbReference type="Pfam" id="PF02537">
    <property type="entry name" value="CRCB"/>
    <property type="match status" value="1"/>
</dbReference>
<keyword evidence="10" id="KW-0915">Sodium</keyword>
<feature type="binding site" evidence="10">
    <location>
        <position position="75"/>
    </location>
    <ligand>
        <name>Na(+)</name>
        <dbReference type="ChEBI" id="CHEBI:29101"/>
        <note>structural</note>
    </ligand>
</feature>
<dbReference type="EMBL" id="JBBMFD010000044">
    <property type="protein sequence ID" value="MEQ2441776.1"/>
    <property type="molecule type" value="Genomic_DNA"/>
</dbReference>
<comment type="caution">
    <text evidence="11">The sequence shown here is derived from an EMBL/GenBank/DDBJ whole genome shotgun (WGS) entry which is preliminary data.</text>
</comment>
<comment type="function">
    <text evidence="9 10">Fluoride-specific ion channel. Important for reducing fluoride concentration in the cell, thus reducing its toxicity.</text>
</comment>
<evidence type="ECO:0000313" key="11">
    <source>
        <dbReference type="EMBL" id="MEQ2441776.1"/>
    </source>
</evidence>
<protein>
    <recommendedName>
        <fullName evidence="10">Fluoride-specific ion channel FluC</fullName>
    </recommendedName>
</protein>
<sequence length="130" mass="13767">MKQILAVGCGGFLGAVCRYLLSQWISFLHKGPLPLATFLVNVVGCFLIGFLTVFLSGFFPDRKNLSLFLTTGLLGGFTTFSTFGLETVSLMQNGNWLLALANMVASLAFGLLGVCCGKLVGGLLTSHING</sequence>
<proteinExistence type="inferred from homology"/>
<comment type="subcellular location">
    <subcellularLocation>
        <location evidence="1 10">Cell membrane</location>
        <topology evidence="1 10">Multi-pass membrane protein</topology>
    </subcellularLocation>
</comment>
<evidence type="ECO:0000256" key="8">
    <source>
        <dbReference type="ARBA" id="ARBA00035585"/>
    </source>
</evidence>
<keyword evidence="10" id="KW-0479">Metal-binding</keyword>
<evidence type="ECO:0000256" key="5">
    <source>
        <dbReference type="ARBA" id="ARBA00023136"/>
    </source>
</evidence>
<comment type="similarity">
    <text evidence="7 10">Belongs to the fluoride channel Fluc/FEX (TC 1.A.43) family.</text>
</comment>
<comment type="activity regulation">
    <text evidence="10">Na(+) is not transported, but it plays an essential structural role and its presence is essential for fluoride channel function.</text>
</comment>
<dbReference type="PANTHER" id="PTHR28259">
    <property type="entry name" value="FLUORIDE EXPORT PROTEIN 1-RELATED"/>
    <property type="match status" value="1"/>
</dbReference>
<feature type="transmembrane region" description="Helical" evidence="10">
    <location>
        <begin position="38"/>
        <end position="58"/>
    </location>
</feature>
<evidence type="ECO:0000256" key="3">
    <source>
        <dbReference type="ARBA" id="ARBA00022692"/>
    </source>
</evidence>
<evidence type="ECO:0000256" key="10">
    <source>
        <dbReference type="HAMAP-Rule" id="MF_00454"/>
    </source>
</evidence>
<evidence type="ECO:0000256" key="2">
    <source>
        <dbReference type="ARBA" id="ARBA00022475"/>
    </source>
</evidence>
<evidence type="ECO:0000256" key="7">
    <source>
        <dbReference type="ARBA" id="ARBA00035120"/>
    </source>
</evidence>
<accession>A0ABV1E5Q1</accession>
<gene>
    <name evidence="10 11" type="primary">crcB</name>
    <name evidence="10" type="synonym">fluC</name>
    <name evidence="11" type="ORF">WMO26_13135</name>
</gene>
<keyword evidence="12" id="KW-1185">Reference proteome</keyword>
<keyword evidence="5 10" id="KW-0472">Membrane</keyword>
<keyword evidence="10" id="KW-0406">Ion transport</keyword>
<keyword evidence="4 10" id="KW-1133">Transmembrane helix</keyword>
<evidence type="ECO:0000256" key="4">
    <source>
        <dbReference type="ARBA" id="ARBA00022989"/>
    </source>
</evidence>
<dbReference type="InterPro" id="IPR003691">
    <property type="entry name" value="FluC"/>
</dbReference>